<evidence type="ECO:0000313" key="2">
    <source>
        <dbReference type="Proteomes" id="UP000031672"/>
    </source>
</evidence>
<dbReference type="AlphaFoldDB" id="A0A0C2NLI9"/>
<sequence length="244" mass="26998">MDELEFRRRIMSDPKHRNSDIVDAMRANESHSKFVDDINELDAHIAKAMNVDVPDDLADRILFSQQNSREHDNVIKPNFVRRSMAMAASVAFAVGLLVGQVNWGNVFVTPAQASLADTAIEHVIAEKPFVTHLDEQVSSTQINAKMQPFHQQLDKSFPYHVYYLNHCGFGDANALHMVFAGEHGKVTLFLTGISSTSVQDFVKEGMAGIVEPVGNSSLIIVGEKNEDVATLAKSILNIIKPMPI</sequence>
<evidence type="ECO:0000313" key="1">
    <source>
        <dbReference type="EMBL" id="KII77140.1"/>
    </source>
</evidence>
<dbReference type="OrthoDB" id="6195578at2"/>
<comment type="caution">
    <text evidence="1">The sequence shown here is derived from an EMBL/GenBank/DDBJ whole genome shotgun (WGS) entry which is preliminary data.</text>
</comment>
<accession>A0A0C2NLI9</accession>
<name>A0A0C2NLI9_9VIBR</name>
<accession>A0A0C2NLU9</accession>
<dbReference type="STRING" id="1461322.OJ16_13605"/>
<dbReference type="EMBL" id="JTKH01000023">
    <property type="protein sequence ID" value="KII77140.1"/>
    <property type="molecule type" value="Genomic_DNA"/>
</dbReference>
<dbReference type="Pfam" id="PF11859">
    <property type="entry name" value="DUF3379"/>
    <property type="match status" value="1"/>
</dbReference>
<organism evidence="1 2">
    <name type="scientific">Vibrio renipiscarius</name>
    <dbReference type="NCBI Taxonomy" id="1461322"/>
    <lineage>
        <taxon>Bacteria</taxon>
        <taxon>Pseudomonadati</taxon>
        <taxon>Pseudomonadota</taxon>
        <taxon>Gammaproteobacteria</taxon>
        <taxon>Vibrionales</taxon>
        <taxon>Vibrionaceae</taxon>
        <taxon>Vibrio</taxon>
    </lineage>
</organism>
<dbReference type="InterPro" id="IPR021806">
    <property type="entry name" value="DUF3379"/>
</dbReference>
<dbReference type="Proteomes" id="UP000031672">
    <property type="component" value="Unassembled WGS sequence"/>
</dbReference>
<proteinExistence type="predicted"/>
<gene>
    <name evidence="1" type="ORF">OJ16_13605</name>
</gene>
<keyword evidence="2" id="KW-1185">Reference proteome</keyword>
<protein>
    <submittedName>
        <fullName evidence="1">Chemotaxis protein</fullName>
    </submittedName>
</protein>
<dbReference type="RefSeq" id="WP_040991760.1">
    <property type="nucleotide sequence ID" value="NZ_JTKH01000023.1"/>
</dbReference>
<reference evidence="1 2" key="1">
    <citation type="submission" date="2014-11" db="EMBL/GenBank/DDBJ databases">
        <title>Draft Genome Sequence of Vibrio piscirenalis strains CECT 8603T and CECT 8604, two marine Gammaproteobacterium isolated from cultured gilthead sea bream (Sparus aurata).</title>
        <authorList>
            <person name="Arahal D.R."/>
            <person name="Rodrigo-Torres L."/>
            <person name="Lucena T."/>
            <person name="Pujalte M.J."/>
        </authorList>
    </citation>
    <scope>NUCLEOTIDE SEQUENCE [LARGE SCALE GENOMIC DNA]</scope>
    <source>
        <strain evidence="1 2">DCR 1-4-2</strain>
    </source>
</reference>